<feature type="transmembrane region" description="Helical" evidence="4">
    <location>
        <begin position="194"/>
        <end position="211"/>
    </location>
</feature>
<feature type="transmembrane region" description="Helical" evidence="4">
    <location>
        <begin position="71"/>
        <end position="89"/>
    </location>
</feature>
<sequence length="395" mass="45671">MENNINPLTVVYLLAITVGLVTAVILWAFPNSEQKSRKLLSFTFIVLTLNLIGEAIMGSDYLFELPDLYKFGNILCFLFTPLSFLYVRSVLQKEHPRKRDLLHFLPFVLVIVDYIPYLILPHEEKVIFLQNLINAPITTFSVSNQIGIIPSEIIIVLYHITFGIYWMLQIWMIIRFVRHGDNDVKEANKTTVNWLFFFCCVQFFLFYPYFINNSSPFENSINHIISDFSGAFVIILSAAYLFSRPELLYGLSKVLVPINDRIPAVEKVKTSSTNSSKFLSKAKIIEIDSKLTEHIESNEPFLNQGYNLKDLSRDLDVPLYIMSSFINKEKGVNFSDFLNRYRIEYCKKKIAEGEWRNITLEGLGYDCGFSNRNSFTAAFKKFAGKTPSEFIKKYK</sequence>
<reference evidence="6 7" key="1">
    <citation type="submission" date="2020-09" db="EMBL/GenBank/DDBJ databases">
        <title>Echinicola sp. CAU 1574 isolated from sand of Sido Beach.</title>
        <authorList>
            <person name="Kim W."/>
        </authorList>
    </citation>
    <scope>NUCLEOTIDE SEQUENCE [LARGE SCALE GENOMIC DNA]</scope>
    <source>
        <strain evidence="6 7">CAU 1574</strain>
    </source>
</reference>
<dbReference type="EMBL" id="JACYTQ010000003">
    <property type="protein sequence ID" value="MBD8489031.1"/>
    <property type="molecule type" value="Genomic_DNA"/>
</dbReference>
<dbReference type="PANTHER" id="PTHR43280:SF29">
    <property type="entry name" value="ARAC-FAMILY TRANSCRIPTIONAL REGULATOR"/>
    <property type="match status" value="1"/>
</dbReference>
<feature type="transmembrane region" description="Helical" evidence="4">
    <location>
        <begin position="39"/>
        <end position="59"/>
    </location>
</feature>
<dbReference type="RefSeq" id="WP_192009923.1">
    <property type="nucleotide sequence ID" value="NZ_JACYTQ010000003.1"/>
</dbReference>
<keyword evidence="7" id="KW-1185">Reference proteome</keyword>
<keyword evidence="4" id="KW-1133">Transmembrane helix</keyword>
<evidence type="ECO:0000256" key="3">
    <source>
        <dbReference type="ARBA" id="ARBA00023163"/>
    </source>
</evidence>
<keyword evidence="3" id="KW-0804">Transcription</keyword>
<dbReference type="Proteomes" id="UP000647133">
    <property type="component" value="Unassembled WGS sequence"/>
</dbReference>
<feature type="transmembrane region" description="Helical" evidence="4">
    <location>
        <begin position="223"/>
        <end position="243"/>
    </location>
</feature>
<proteinExistence type="predicted"/>
<keyword evidence="4" id="KW-0472">Membrane</keyword>
<protein>
    <submittedName>
        <fullName evidence="6">Helix-turn-helix transcriptional regulator</fullName>
    </submittedName>
</protein>
<feature type="transmembrane region" description="Helical" evidence="4">
    <location>
        <begin position="101"/>
        <end position="120"/>
    </location>
</feature>
<gene>
    <name evidence="6" type="ORF">IFO69_09765</name>
</gene>
<feature type="transmembrane region" description="Helical" evidence="4">
    <location>
        <begin position="153"/>
        <end position="174"/>
    </location>
</feature>
<accession>A0ABR9AJU8</accession>
<evidence type="ECO:0000256" key="1">
    <source>
        <dbReference type="ARBA" id="ARBA00023015"/>
    </source>
</evidence>
<dbReference type="SUPFAM" id="SSF46689">
    <property type="entry name" value="Homeodomain-like"/>
    <property type="match status" value="1"/>
</dbReference>
<dbReference type="InterPro" id="IPR009057">
    <property type="entry name" value="Homeodomain-like_sf"/>
</dbReference>
<dbReference type="PROSITE" id="PS01124">
    <property type="entry name" value="HTH_ARAC_FAMILY_2"/>
    <property type="match status" value="1"/>
</dbReference>
<dbReference type="PANTHER" id="PTHR43280">
    <property type="entry name" value="ARAC-FAMILY TRANSCRIPTIONAL REGULATOR"/>
    <property type="match status" value="1"/>
</dbReference>
<evidence type="ECO:0000313" key="6">
    <source>
        <dbReference type="EMBL" id="MBD8489031.1"/>
    </source>
</evidence>
<feature type="transmembrane region" description="Helical" evidence="4">
    <location>
        <begin position="6"/>
        <end position="27"/>
    </location>
</feature>
<name>A0ABR9AJU8_9BACT</name>
<dbReference type="InterPro" id="IPR018060">
    <property type="entry name" value="HTH_AraC"/>
</dbReference>
<dbReference type="SMART" id="SM00342">
    <property type="entry name" value="HTH_ARAC"/>
    <property type="match status" value="1"/>
</dbReference>
<evidence type="ECO:0000256" key="2">
    <source>
        <dbReference type="ARBA" id="ARBA00023125"/>
    </source>
</evidence>
<feature type="domain" description="HTH araC/xylS-type" evidence="5">
    <location>
        <begin position="289"/>
        <end position="393"/>
    </location>
</feature>
<organism evidence="6 7">
    <name type="scientific">Echinicola arenosa</name>
    <dbReference type="NCBI Taxonomy" id="2774144"/>
    <lineage>
        <taxon>Bacteria</taxon>
        <taxon>Pseudomonadati</taxon>
        <taxon>Bacteroidota</taxon>
        <taxon>Cytophagia</taxon>
        <taxon>Cytophagales</taxon>
        <taxon>Cyclobacteriaceae</taxon>
        <taxon>Echinicola</taxon>
    </lineage>
</organism>
<keyword evidence="1" id="KW-0805">Transcription regulation</keyword>
<evidence type="ECO:0000259" key="5">
    <source>
        <dbReference type="PROSITE" id="PS01124"/>
    </source>
</evidence>
<keyword evidence="4" id="KW-0812">Transmembrane</keyword>
<dbReference type="Pfam" id="PF12833">
    <property type="entry name" value="HTH_18"/>
    <property type="match status" value="1"/>
</dbReference>
<comment type="caution">
    <text evidence="6">The sequence shown here is derived from an EMBL/GenBank/DDBJ whole genome shotgun (WGS) entry which is preliminary data.</text>
</comment>
<evidence type="ECO:0000313" key="7">
    <source>
        <dbReference type="Proteomes" id="UP000647133"/>
    </source>
</evidence>
<dbReference type="Gene3D" id="1.10.10.60">
    <property type="entry name" value="Homeodomain-like"/>
    <property type="match status" value="1"/>
</dbReference>
<evidence type="ECO:0000256" key="4">
    <source>
        <dbReference type="SAM" id="Phobius"/>
    </source>
</evidence>
<keyword evidence="2" id="KW-0238">DNA-binding</keyword>